<protein>
    <submittedName>
        <fullName evidence="1">Glycine reductase</fullName>
    </submittedName>
</protein>
<evidence type="ECO:0000313" key="1">
    <source>
        <dbReference type="EMBL" id="SHH60276.1"/>
    </source>
</evidence>
<reference evidence="1 2" key="1">
    <citation type="submission" date="2016-11" db="EMBL/GenBank/DDBJ databases">
        <authorList>
            <person name="Jaros S."/>
            <person name="Januszkiewicz K."/>
            <person name="Wedrychowicz H."/>
        </authorList>
    </citation>
    <scope>NUCLEOTIDE SEQUENCE [LARGE SCALE GENOMIC DNA]</scope>
    <source>
        <strain evidence="1 2">DSM 10068</strain>
    </source>
</reference>
<accession>A0A1M5UBQ7</accession>
<name>A0A1M5UBQ7_9FIRM</name>
<dbReference type="InterPro" id="IPR015417">
    <property type="entry name" value="Gly_reductase_pB_sua/b"/>
</dbReference>
<evidence type="ECO:0000313" key="2">
    <source>
        <dbReference type="Proteomes" id="UP000183995"/>
    </source>
</evidence>
<dbReference type="EMBL" id="FQXV01000001">
    <property type="protein sequence ID" value="SHH60276.1"/>
    <property type="molecule type" value="Genomic_DNA"/>
</dbReference>
<dbReference type="OrthoDB" id="5808629at2"/>
<dbReference type="STRING" id="1123282.SAMN02745823_00438"/>
<dbReference type="GO" id="GO:0050485">
    <property type="term" value="F:oxidoreductase activity, acting on X-H and Y-H to form an X-Y bond, with a disulfide as acceptor"/>
    <property type="evidence" value="ECO:0007669"/>
    <property type="project" value="InterPro"/>
</dbReference>
<dbReference type="AlphaFoldDB" id="A0A1M5UBQ7"/>
<dbReference type="Proteomes" id="UP000183995">
    <property type="component" value="Unassembled WGS sequence"/>
</dbReference>
<dbReference type="Pfam" id="PF09338">
    <property type="entry name" value="Gly_reductase"/>
    <property type="match status" value="1"/>
</dbReference>
<sequence>MKLKRLYVDIDGVVFDSRSFIDGHTLHISKEELEAVAGDKAFSTVELFVAAPGTRCRILNMGDIVQPTLKLEDEDATFPGVVGRMKTAGRGTSLMLRNVVISETAEVKIQLPSLVEMTELGAAHTDFAKYFHIVIDAFPAEGVPREDYLTALHKASKKLAKHVAAIAKDCAPDDTEEFTLEREGLDGLPRVAYLADVFCHAPFVEMTLYGESMAAAMPVIIHPNEILDGAVTNKDYDNSSNADPTYVWQNHPIILELYRRHGVDLNFAGVVLSNIHHTVEWKQRNATMAAAMIHNQLRADGCIITKEGGGHPQVDVGFATDVLEGEFGVRTTLILAEFLSPNNDARGQLLFKSKYADAIVSTGCFDMVDLPAADTAIGHIPTLMPTKDGTLAGPVTINNRSMQGCESQMGWTRFGSLKF</sequence>
<organism evidence="1 2">
    <name type="scientific">Sporobacter termitidis DSM 10068</name>
    <dbReference type="NCBI Taxonomy" id="1123282"/>
    <lineage>
        <taxon>Bacteria</taxon>
        <taxon>Bacillati</taxon>
        <taxon>Bacillota</taxon>
        <taxon>Clostridia</taxon>
        <taxon>Eubacteriales</taxon>
        <taxon>Oscillospiraceae</taxon>
        <taxon>Sporobacter</taxon>
    </lineage>
</organism>
<dbReference type="RefSeq" id="WP_073075984.1">
    <property type="nucleotide sequence ID" value="NZ_FQXV01000001.1"/>
</dbReference>
<gene>
    <name evidence="1" type="ORF">SAMN02745823_00438</name>
</gene>
<proteinExistence type="predicted"/>
<keyword evidence="2" id="KW-1185">Reference proteome</keyword>